<keyword evidence="9" id="KW-1185">Reference proteome</keyword>
<dbReference type="Proteomes" id="UP001500427">
    <property type="component" value="Unassembled WGS sequence"/>
</dbReference>
<sequence length="427" mass="43515">MQSIDVRVDRSPTITGDPVRKATTVSDTATSHRSPAAQARGMSRTMTALFAFAGGAAVANTYWAQPLLHVIAETFDVSAGSAGLLVTVTQTGYAAGVLLLVPLGDRLKARRLLPLVMGACAVALAAAGLVTSYPVLLMTLALVGFTTVAAQLLIPLAADLAGDDQRGRVVGSIVSGLLTGILVSRAVSGVLASAFGWRAIYLLAAMVTATLALMLGRLLPAAPAPVSAGYVALLRSVFAVVRGHRVVQVTLVLGALNVGVFSLFWSALTFLLSTEPYSWTAVQIGLVGLVGLAGALAARHVGRAHDVGKSTPATGAALGLPILALTIGAVGSHTLFGVLAAVLVLDVAVQAENVLHQTRLVSIDVHARGRFNTAVVTSAMTGGAGGSAIASMLWSAGGWSAVMKGGLAMLALGLLVWRLGRNTLRAA</sequence>
<feature type="region of interest" description="Disordered" evidence="5">
    <location>
        <begin position="1"/>
        <end position="37"/>
    </location>
</feature>
<feature type="transmembrane region" description="Helical" evidence="6">
    <location>
        <begin position="77"/>
        <end position="100"/>
    </location>
</feature>
<organism evidence="8 9">
    <name type="scientific">Terrabacter aeriphilus</name>
    <dbReference type="NCBI Taxonomy" id="515662"/>
    <lineage>
        <taxon>Bacteria</taxon>
        <taxon>Bacillati</taxon>
        <taxon>Actinomycetota</taxon>
        <taxon>Actinomycetes</taxon>
        <taxon>Micrococcales</taxon>
        <taxon>Intrasporangiaceae</taxon>
        <taxon>Terrabacter</taxon>
    </lineage>
</organism>
<feature type="transmembrane region" description="Helical" evidence="6">
    <location>
        <begin position="112"/>
        <end position="130"/>
    </location>
</feature>
<dbReference type="PANTHER" id="PTHR42910:SF1">
    <property type="entry name" value="MAJOR FACILITATOR SUPERFAMILY (MFS) PROFILE DOMAIN-CONTAINING PROTEIN"/>
    <property type="match status" value="1"/>
</dbReference>
<evidence type="ECO:0000256" key="1">
    <source>
        <dbReference type="ARBA" id="ARBA00004651"/>
    </source>
</evidence>
<feature type="transmembrane region" description="Helical" evidence="6">
    <location>
        <begin position="48"/>
        <end position="65"/>
    </location>
</feature>
<feature type="domain" description="Major facilitator superfamily (MFS) profile" evidence="7">
    <location>
        <begin position="43"/>
        <end position="427"/>
    </location>
</feature>
<evidence type="ECO:0000256" key="6">
    <source>
        <dbReference type="SAM" id="Phobius"/>
    </source>
</evidence>
<keyword evidence="3 6" id="KW-1133">Transmembrane helix</keyword>
<feature type="compositionally biased region" description="Polar residues" evidence="5">
    <location>
        <begin position="23"/>
        <end position="33"/>
    </location>
</feature>
<dbReference type="InterPro" id="IPR011701">
    <property type="entry name" value="MFS"/>
</dbReference>
<evidence type="ECO:0000313" key="9">
    <source>
        <dbReference type="Proteomes" id="UP001500427"/>
    </source>
</evidence>
<accession>A0ABP9JFQ6</accession>
<dbReference type="PROSITE" id="PS50850">
    <property type="entry name" value="MFS"/>
    <property type="match status" value="1"/>
</dbReference>
<feature type="transmembrane region" description="Helical" evidence="6">
    <location>
        <begin position="136"/>
        <end position="157"/>
    </location>
</feature>
<dbReference type="EMBL" id="BAABIW010000015">
    <property type="protein sequence ID" value="GAA5027929.1"/>
    <property type="molecule type" value="Genomic_DNA"/>
</dbReference>
<name>A0ABP9JFQ6_9MICO</name>
<reference evidence="9" key="1">
    <citation type="journal article" date="2019" name="Int. J. Syst. Evol. Microbiol.">
        <title>The Global Catalogue of Microorganisms (GCM) 10K type strain sequencing project: providing services to taxonomists for standard genome sequencing and annotation.</title>
        <authorList>
            <consortium name="The Broad Institute Genomics Platform"/>
            <consortium name="The Broad Institute Genome Sequencing Center for Infectious Disease"/>
            <person name="Wu L."/>
            <person name="Ma J."/>
        </authorList>
    </citation>
    <scope>NUCLEOTIDE SEQUENCE [LARGE SCALE GENOMIC DNA]</scope>
    <source>
        <strain evidence="9">JCM 17687</strain>
    </source>
</reference>
<protein>
    <submittedName>
        <fullName evidence="8">MFS transporter</fullName>
    </submittedName>
</protein>
<feature type="transmembrane region" description="Helical" evidence="6">
    <location>
        <begin position="169"/>
        <end position="187"/>
    </location>
</feature>
<keyword evidence="2 6" id="KW-0812">Transmembrane</keyword>
<dbReference type="SUPFAM" id="SSF103473">
    <property type="entry name" value="MFS general substrate transporter"/>
    <property type="match status" value="1"/>
</dbReference>
<comment type="caution">
    <text evidence="8">The sequence shown here is derived from an EMBL/GenBank/DDBJ whole genome shotgun (WGS) entry which is preliminary data.</text>
</comment>
<dbReference type="Pfam" id="PF07690">
    <property type="entry name" value="MFS_1"/>
    <property type="match status" value="1"/>
</dbReference>
<proteinExistence type="predicted"/>
<dbReference type="InterPro" id="IPR036259">
    <property type="entry name" value="MFS_trans_sf"/>
</dbReference>
<feature type="compositionally biased region" description="Basic and acidic residues" evidence="5">
    <location>
        <begin position="1"/>
        <end position="10"/>
    </location>
</feature>
<dbReference type="CDD" id="cd17324">
    <property type="entry name" value="MFS_NepI_like"/>
    <property type="match status" value="1"/>
</dbReference>
<evidence type="ECO:0000313" key="8">
    <source>
        <dbReference type="EMBL" id="GAA5027929.1"/>
    </source>
</evidence>
<gene>
    <name evidence="8" type="ORF">GCM10023258_23010</name>
</gene>
<evidence type="ECO:0000259" key="7">
    <source>
        <dbReference type="PROSITE" id="PS50850"/>
    </source>
</evidence>
<evidence type="ECO:0000256" key="5">
    <source>
        <dbReference type="SAM" id="MobiDB-lite"/>
    </source>
</evidence>
<keyword evidence="4 6" id="KW-0472">Membrane</keyword>
<dbReference type="Gene3D" id="1.20.1250.20">
    <property type="entry name" value="MFS general substrate transporter like domains"/>
    <property type="match status" value="1"/>
</dbReference>
<evidence type="ECO:0000256" key="3">
    <source>
        <dbReference type="ARBA" id="ARBA00022989"/>
    </source>
</evidence>
<dbReference type="PANTHER" id="PTHR42910">
    <property type="entry name" value="TRANSPORTER SCO4007-RELATED"/>
    <property type="match status" value="1"/>
</dbReference>
<comment type="subcellular location">
    <subcellularLocation>
        <location evidence="1">Cell membrane</location>
        <topology evidence="1">Multi-pass membrane protein</topology>
    </subcellularLocation>
</comment>
<feature type="transmembrane region" description="Helical" evidence="6">
    <location>
        <begin position="401"/>
        <end position="420"/>
    </location>
</feature>
<evidence type="ECO:0000256" key="2">
    <source>
        <dbReference type="ARBA" id="ARBA00022692"/>
    </source>
</evidence>
<evidence type="ECO:0000256" key="4">
    <source>
        <dbReference type="ARBA" id="ARBA00023136"/>
    </source>
</evidence>
<feature type="transmembrane region" description="Helical" evidence="6">
    <location>
        <begin position="251"/>
        <end position="271"/>
    </location>
</feature>
<dbReference type="InterPro" id="IPR020846">
    <property type="entry name" value="MFS_dom"/>
</dbReference>
<feature type="transmembrane region" description="Helical" evidence="6">
    <location>
        <begin position="277"/>
        <end position="298"/>
    </location>
</feature>